<feature type="domain" description="D-isomer specific 2-hydroxyacid dehydrogenase NAD-binding" evidence="5">
    <location>
        <begin position="102"/>
        <end position="298"/>
    </location>
</feature>
<dbReference type="InterPro" id="IPR006140">
    <property type="entry name" value="D-isomer_DH_NAD-bd"/>
</dbReference>
<dbReference type="EMBL" id="RYZH01000035">
    <property type="protein sequence ID" value="RUL85930.1"/>
    <property type="molecule type" value="Genomic_DNA"/>
</dbReference>
<organism evidence="6 7">
    <name type="scientific">Tautonia sociabilis</name>
    <dbReference type="NCBI Taxonomy" id="2080755"/>
    <lineage>
        <taxon>Bacteria</taxon>
        <taxon>Pseudomonadati</taxon>
        <taxon>Planctomycetota</taxon>
        <taxon>Planctomycetia</taxon>
        <taxon>Isosphaerales</taxon>
        <taxon>Isosphaeraceae</taxon>
        <taxon>Tautonia</taxon>
    </lineage>
</organism>
<dbReference type="PANTHER" id="PTHR43333">
    <property type="entry name" value="2-HACID_DH_C DOMAIN-CONTAINING PROTEIN"/>
    <property type="match status" value="1"/>
</dbReference>
<keyword evidence="1 3" id="KW-0560">Oxidoreductase</keyword>
<dbReference type="Pfam" id="PF00389">
    <property type="entry name" value="2-Hacid_dh"/>
    <property type="match status" value="1"/>
</dbReference>
<dbReference type="GO" id="GO:0016616">
    <property type="term" value="F:oxidoreductase activity, acting on the CH-OH group of donors, NAD or NADP as acceptor"/>
    <property type="evidence" value="ECO:0007669"/>
    <property type="project" value="InterPro"/>
</dbReference>
<dbReference type="GO" id="GO:0051287">
    <property type="term" value="F:NAD binding"/>
    <property type="evidence" value="ECO:0007669"/>
    <property type="project" value="InterPro"/>
</dbReference>
<sequence>MKIVIHPAVEPDRLAALAEAAPEAEFVNARDEAEAISAMPGADAVLGKLTPEMLDRADRLRWVQTFTASLEHYIFPALVEHPCTLTNMRGLFGDVIADQVMGYVLCFSRNLHTYIRQQQERRYEPVGGEEARVSFASGPGTVNAMDRATIFLPGATMGVVGFGAIGREIARRAMAFGITVSAVDRFPERCPSVEGVTEVWPIEKLPSLLAQSDFVVIAAPHTPETAGLFNAETIGRMRRSSYLINIGRGAIVVLDDLVAALRSGTIAGAALDVFEIEPLPADHPLWGFPNVIITPHTAGYSPAVAPRHLAVLTANLRRFVKGEPLANVVEKSLWF</sequence>
<dbReference type="RefSeq" id="WP_126726721.1">
    <property type="nucleotide sequence ID" value="NZ_RYZH01000035.1"/>
</dbReference>
<dbReference type="PROSITE" id="PS00671">
    <property type="entry name" value="D_2_HYDROXYACID_DH_3"/>
    <property type="match status" value="1"/>
</dbReference>
<evidence type="ECO:0000313" key="7">
    <source>
        <dbReference type="Proteomes" id="UP000280296"/>
    </source>
</evidence>
<accession>A0A432MH17</accession>
<gene>
    <name evidence="6" type="ORF">TsocGM_17310</name>
</gene>
<name>A0A432MH17_9BACT</name>
<feature type="domain" description="D-isomer specific 2-hydroxyacid dehydrogenase catalytic" evidence="4">
    <location>
        <begin position="8"/>
        <end position="329"/>
    </location>
</feature>
<keyword evidence="7" id="KW-1185">Reference proteome</keyword>
<dbReference type="OrthoDB" id="277029at2"/>
<dbReference type="Proteomes" id="UP000280296">
    <property type="component" value="Unassembled WGS sequence"/>
</dbReference>
<dbReference type="InterPro" id="IPR006139">
    <property type="entry name" value="D-isomer_2_OHA_DH_cat_dom"/>
</dbReference>
<dbReference type="PANTHER" id="PTHR43333:SF1">
    <property type="entry name" value="D-ISOMER SPECIFIC 2-HYDROXYACID DEHYDROGENASE NAD-BINDING DOMAIN-CONTAINING PROTEIN"/>
    <property type="match status" value="1"/>
</dbReference>
<evidence type="ECO:0000259" key="4">
    <source>
        <dbReference type="Pfam" id="PF00389"/>
    </source>
</evidence>
<protein>
    <submittedName>
        <fullName evidence="6">D-2-hydroxyacid dehydrogenase</fullName>
    </submittedName>
</protein>
<comment type="caution">
    <text evidence="6">The sequence shown here is derived from an EMBL/GenBank/DDBJ whole genome shotgun (WGS) entry which is preliminary data.</text>
</comment>
<dbReference type="InterPro" id="IPR036291">
    <property type="entry name" value="NAD(P)-bd_dom_sf"/>
</dbReference>
<dbReference type="InterPro" id="IPR029753">
    <property type="entry name" value="D-isomer_DH_CS"/>
</dbReference>
<evidence type="ECO:0000256" key="3">
    <source>
        <dbReference type="RuleBase" id="RU003719"/>
    </source>
</evidence>
<evidence type="ECO:0000259" key="5">
    <source>
        <dbReference type="Pfam" id="PF02826"/>
    </source>
</evidence>
<comment type="similarity">
    <text evidence="3">Belongs to the D-isomer specific 2-hydroxyacid dehydrogenase family.</text>
</comment>
<dbReference type="Pfam" id="PF02826">
    <property type="entry name" value="2-Hacid_dh_C"/>
    <property type="match status" value="1"/>
</dbReference>
<reference evidence="6 7" key="2">
    <citation type="submission" date="2019-01" db="EMBL/GenBank/DDBJ databases">
        <title>Tautonia sociabilis, a novel thermotolerant planctomycete of Isosphaeraceae family, isolated from a 4000 m deep subterranean habitat.</title>
        <authorList>
            <person name="Kovaleva O.L."/>
            <person name="Elcheninov A.G."/>
            <person name="Van Heerden E."/>
            <person name="Toshchakov S.V."/>
            <person name="Novikov A."/>
            <person name="Bonch-Osmolovskaya E.A."/>
            <person name="Kublanov I.V."/>
        </authorList>
    </citation>
    <scope>NUCLEOTIDE SEQUENCE [LARGE SCALE GENOMIC DNA]</scope>
    <source>
        <strain evidence="6 7">GM2012</strain>
    </source>
</reference>
<proteinExistence type="inferred from homology"/>
<evidence type="ECO:0000313" key="6">
    <source>
        <dbReference type="EMBL" id="RUL85930.1"/>
    </source>
</evidence>
<evidence type="ECO:0000256" key="2">
    <source>
        <dbReference type="ARBA" id="ARBA00023027"/>
    </source>
</evidence>
<dbReference type="CDD" id="cd05300">
    <property type="entry name" value="2-Hacid_dh_1"/>
    <property type="match status" value="1"/>
</dbReference>
<evidence type="ECO:0000256" key="1">
    <source>
        <dbReference type="ARBA" id="ARBA00023002"/>
    </source>
</evidence>
<dbReference type="AlphaFoldDB" id="A0A432MH17"/>
<dbReference type="SUPFAM" id="SSF52283">
    <property type="entry name" value="Formate/glycerate dehydrogenase catalytic domain-like"/>
    <property type="match status" value="1"/>
</dbReference>
<reference evidence="6 7" key="1">
    <citation type="submission" date="2018-12" db="EMBL/GenBank/DDBJ databases">
        <authorList>
            <person name="Toschakov S.V."/>
        </authorList>
    </citation>
    <scope>NUCLEOTIDE SEQUENCE [LARGE SCALE GENOMIC DNA]</scope>
    <source>
        <strain evidence="6 7">GM2012</strain>
    </source>
</reference>
<keyword evidence="2" id="KW-0520">NAD</keyword>
<dbReference type="Gene3D" id="3.40.50.720">
    <property type="entry name" value="NAD(P)-binding Rossmann-like Domain"/>
    <property type="match status" value="2"/>
</dbReference>
<dbReference type="SUPFAM" id="SSF51735">
    <property type="entry name" value="NAD(P)-binding Rossmann-fold domains"/>
    <property type="match status" value="1"/>
</dbReference>